<dbReference type="SMART" id="SM00298">
    <property type="entry name" value="CHROMO"/>
    <property type="match status" value="1"/>
</dbReference>
<dbReference type="EMBL" id="BSXW01001443">
    <property type="protein sequence ID" value="GMF36834.1"/>
    <property type="molecule type" value="Genomic_DNA"/>
</dbReference>
<dbReference type="Proteomes" id="UP001165083">
    <property type="component" value="Unassembled WGS sequence"/>
</dbReference>
<dbReference type="InterPro" id="IPR001584">
    <property type="entry name" value="Integrase_cat-core"/>
</dbReference>
<keyword evidence="1" id="KW-0863">Zinc-finger</keyword>
<dbReference type="GO" id="GO:0003676">
    <property type="term" value="F:nucleic acid binding"/>
    <property type="evidence" value="ECO:0007669"/>
    <property type="project" value="InterPro"/>
</dbReference>
<dbReference type="SUPFAM" id="SSF56672">
    <property type="entry name" value="DNA/RNA polymerases"/>
    <property type="match status" value="1"/>
</dbReference>
<proteinExistence type="predicted"/>
<dbReference type="SUPFAM" id="SSF54160">
    <property type="entry name" value="Chromo domain-like"/>
    <property type="match status" value="1"/>
</dbReference>
<dbReference type="Gene3D" id="3.30.40.220">
    <property type="match status" value="1"/>
</dbReference>
<keyword evidence="1" id="KW-0479">Metal-binding</keyword>
<dbReference type="InterPro" id="IPR023780">
    <property type="entry name" value="Chromo_domain"/>
</dbReference>
<feature type="region of interest" description="Disordered" evidence="2">
    <location>
        <begin position="1522"/>
        <end position="1552"/>
    </location>
</feature>
<dbReference type="PANTHER" id="PTHR33206">
    <property type="entry name" value="PROTEIN CBG10425"/>
    <property type="match status" value="1"/>
</dbReference>
<dbReference type="InterPro" id="IPR012337">
    <property type="entry name" value="RNaseH-like_sf"/>
</dbReference>
<feature type="compositionally biased region" description="Basic and acidic residues" evidence="2">
    <location>
        <begin position="1522"/>
        <end position="1540"/>
    </location>
</feature>
<keyword evidence="7" id="KW-1185">Reference proteome</keyword>
<dbReference type="InterPro" id="IPR036397">
    <property type="entry name" value="RNaseH_sf"/>
</dbReference>
<dbReference type="Gene3D" id="3.30.420.10">
    <property type="entry name" value="Ribonuclease H-like superfamily/Ribonuclease H"/>
    <property type="match status" value="1"/>
</dbReference>
<keyword evidence="1" id="KW-0862">Zinc</keyword>
<dbReference type="Pfam" id="PF00385">
    <property type="entry name" value="Chromo"/>
    <property type="match status" value="1"/>
</dbReference>
<dbReference type="PROSITE" id="PS50013">
    <property type="entry name" value="CHROMO_2"/>
    <property type="match status" value="1"/>
</dbReference>
<dbReference type="OrthoDB" id="6410983at2759"/>
<dbReference type="PROSITE" id="PS50157">
    <property type="entry name" value="ZINC_FINGER_C2H2_2"/>
    <property type="match status" value="1"/>
</dbReference>
<dbReference type="GO" id="GO:0008270">
    <property type="term" value="F:zinc ion binding"/>
    <property type="evidence" value="ECO:0007669"/>
    <property type="project" value="UniProtKB-KW"/>
</dbReference>
<name>A0A9W6XE55_9STRA</name>
<evidence type="ECO:0000259" key="4">
    <source>
        <dbReference type="PROSITE" id="PS50157"/>
    </source>
</evidence>
<dbReference type="InterPro" id="IPR000953">
    <property type="entry name" value="Chromo/chromo_shadow_dom"/>
</dbReference>
<dbReference type="GO" id="GO:0015074">
    <property type="term" value="P:DNA integration"/>
    <property type="evidence" value="ECO:0007669"/>
    <property type="project" value="InterPro"/>
</dbReference>
<gene>
    <name evidence="6" type="ORF">Plil01_001556200</name>
</gene>
<organism evidence="6 7">
    <name type="scientific">Phytophthora lilii</name>
    <dbReference type="NCBI Taxonomy" id="2077276"/>
    <lineage>
        <taxon>Eukaryota</taxon>
        <taxon>Sar</taxon>
        <taxon>Stramenopiles</taxon>
        <taxon>Oomycota</taxon>
        <taxon>Peronosporomycetes</taxon>
        <taxon>Peronosporales</taxon>
        <taxon>Peronosporaceae</taxon>
        <taxon>Phytophthora</taxon>
    </lineage>
</organism>
<evidence type="ECO:0000259" key="3">
    <source>
        <dbReference type="PROSITE" id="PS50013"/>
    </source>
</evidence>
<evidence type="ECO:0000256" key="1">
    <source>
        <dbReference type="PROSITE-ProRule" id="PRU00042"/>
    </source>
</evidence>
<evidence type="ECO:0000313" key="6">
    <source>
        <dbReference type="EMBL" id="GMF36834.1"/>
    </source>
</evidence>
<feature type="domain" description="Chromo" evidence="3">
    <location>
        <begin position="1252"/>
        <end position="1319"/>
    </location>
</feature>
<reference evidence="6" key="1">
    <citation type="submission" date="2023-04" db="EMBL/GenBank/DDBJ databases">
        <title>Phytophthora lilii NBRC 32176.</title>
        <authorList>
            <person name="Ichikawa N."/>
            <person name="Sato H."/>
            <person name="Tonouchi N."/>
        </authorList>
    </citation>
    <scope>NUCLEOTIDE SEQUENCE</scope>
    <source>
        <strain evidence="6">NBRC 32176</strain>
    </source>
</reference>
<dbReference type="InterPro" id="IPR043502">
    <property type="entry name" value="DNA/RNA_pol_sf"/>
</dbReference>
<feature type="domain" description="C2H2-type" evidence="4">
    <location>
        <begin position="6"/>
        <end position="33"/>
    </location>
</feature>
<evidence type="ECO:0000256" key="2">
    <source>
        <dbReference type="SAM" id="MobiDB-lite"/>
    </source>
</evidence>
<accession>A0A9W6XE55</accession>
<comment type="caution">
    <text evidence="6">The sequence shown here is derived from an EMBL/GenBank/DDBJ whole genome shotgun (WGS) entry which is preliminary data.</text>
</comment>
<protein>
    <submittedName>
        <fullName evidence="6">Unnamed protein product</fullName>
    </submittedName>
</protein>
<dbReference type="PROSITE" id="PS50994">
    <property type="entry name" value="INTEGRASE"/>
    <property type="match status" value="1"/>
</dbReference>
<dbReference type="PANTHER" id="PTHR33206:SF1">
    <property type="entry name" value="DNA-DIRECTED DNA POLYMERASE"/>
    <property type="match status" value="1"/>
</dbReference>
<dbReference type="SUPFAM" id="SSF53098">
    <property type="entry name" value="Ribonuclease H-like"/>
    <property type="match status" value="1"/>
</dbReference>
<dbReference type="Gene3D" id="2.40.50.40">
    <property type="match status" value="1"/>
</dbReference>
<dbReference type="InterPro" id="IPR013087">
    <property type="entry name" value="Znf_C2H2_type"/>
</dbReference>
<evidence type="ECO:0000313" key="7">
    <source>
        <dbReference type="Proteomes" id="UP001165083"/>
    </source>
</evidence>
<dbReference type="InterPro" id="IPR016197">
    <property type="entry name" value="Chromo-like_dom_sf"/>
</dbReference>
<feature type="domain" description="Integrase catalytic" evidence="5">
    <location>
        <begin position="1016"/>
        <end position="1162"/>
    </location>
</feature>
<dbReference type="CDD" id="cd00024">
    <property type="entry name" value="CD_CSD"/>
    <property type="match status" value="1"/>
</dbReference>
<evidence type="ECO:0000259" key="5">
    <source>
        <dbReference type="PROSITE" id="PS50994"/>
    </source>
</evidence>
<sequence length="2013" mass="232047">MFQNKYQCQKCDMIFKESDKLRNHAKNRCDEVNIESFPKEPTMYIPPENPLKKILQRYSIKNVDHYIDHFIVYDFEAILKPTAIHHGDNTTYDNEHIPVSVSITNSLTKHVECFISDDPHELLKMMFDYISIASKAIQRYNVSKYATLLRAILKREEEKATLEAIDDLIGQGEYKSFFDVHVNINNFDIMKNGSYNKIKRIIDQVPVLGYNSGRYDINLIKKDLFSVIGTDNIKSVIRNPSYMCIATDDFKMLDIMNYVPMGTSLDSYLTTYLGGCKCEDKIRCTCGLAKGIFPYEYITSFEVLKETKLPPKEAFDSKLRGTIATQEEYERVKFVWGHYGMKNIKDLLIWYNNLDVVPFVKAIQSQRELFKRFDLDMLTDGLSLPGLSEKVMYQTCYNNLKKQPRIAAQGFGFPEKRMKGYKTQDAEAKREFNMTIGHLNTLLDRQKYLCALCYCPLTAETASADRINNAKGHINGNIMISCIECNVARKDMSIAAFRKKKLLDFNSDQLVYSIDLKEKDIYSKMNSNIAGGPSIIFNRYAKRNETKIRGGKLCNKVIGYDANALYLWALVPPDHLKDYFSEMTPIFKNIEIDCTDENIIGSHMYEYNQTRGKNGAKPARKLIGSYFGEKILIYTPLLKWYLSHGMKIDKTYSFIKANAHKAFKPFMEEVSQARREGNADESKKMVGMMMKLVGNSAFGRSGMDMSKHKQVKYESDEAAIEKKIEHFTFHLMEELNGSCEITMKKRRIKSKNPIHLSIAIYQLAKLRMLQFYYECIDYYFDRSDFQYQEMDTDSAYIAFSCDNPFSDCIKPDLQEHFKQHKYDWFPRDYNKEVATYDTFTPGLFKEEWRGDAIVALSSKNYICYIPDEEHRVKKDERIVNGGVEYFKLSAKGIQKNKNSDLLSPENFEKVVRDRITLQGTNKGFRISKETQSIITYSQTKTALNYYYDKRQTMDELLSKLYHDPKTGYVGANALYQKAKKIDKSIRLKDVKEWYANQTDIQRYNAKATEFDDFKITSTNPNSWQADLAFLKGKVILTAININSRIGFAKIIADKRWSSVSKGIKSLELLKVDILTTDNGSEFMNRHAQAYFKRKSITHYNNEPGDHGTMGKVERFNRTLKSRLMKIKQPLTNKLLSDVIDNYNNTMHTSIKMTPNEASGQIIESELSHNNKAMDNLENRLEIGESVLYRLKKKQFEKESARWSKTIYEVVGIDGYRVQIRSKNGHTLYKSPNDIKLVNDTPTDAKLDKNQVFEAEKILDHKKMRSGKYKYLVKWVGYDPTWEIQDNLRLVNRAKRSTLEDDKNDRSFLKELSVRQAKAKREMYQGASWATDIANGITTVAKKSTDAGVGPDEAIPNEVKQNLDDIIDQAIAQSDLKKSLNDENSVKIPEVSPVEIPVKKEEESEIPVEKEEEEDRVKKALKEFYEIYPVLNKLQLHPVKQDGQQLLKYIIRDGTNIYISKTKRKVHVPSIDWDETYDSIRIVIQTDPRFLKYISDRKKVMRIPQSMEPLKVWESLIGKKRSLSDPRKNDNSERSKQRLEDSFAVDSTTSPDETIYGKKLSIKECKEYNGENKARRGVKSGNDDDMDKDLSNADNDAKLIIYEFFEGLRKANVDIAFELHPVINTTEGTSFHQSYYFAKPTKTRLIVIKNSEDGKQAKAKDLSNLMRNISWMDTFTALMDGFQYLEKYLSELDHMKSNEKDAQANLTKNLEILDRVLQKHTKSTEDTSRVKEQSIDPYVSLRLLHDEAEAAFKEYGEAMKNYELAKQVVKTNGSKAAKSNLKAATAAMRATKANYNIKLKRYSLLKQGYPDMNLDEFDEIAKAKGRGLRGAGVAPLEGAVRRGRTYNLNEIQGLATPSAYVYRQLGSKYIRLPDLDAKTLVIVQPNRRKCGPKCRISDSLQTMIRTLVYKNHIDQAAYDKLSIDDKKLFKEILAITHLQYSFHDKLTDPLETLCAEYDKLKGEMELGNDNPSIIKQLKSLTVTGLLVYRGWTRRFLDNKFAVCNLDDLEIARGG</sequence>